<gene>
    <name evidence="1" type="ORF">GORHZ_109_00020</name>
</gene>
<accession>K6V3D0</accession>
<name>K6V3D0_9ACTN</name>
<dbReference type="NCBIfam" id="NF033572">
    <property type="entry name" value="transpos_ISKra4"/>
    <property type="match status" value="1"/>
</dbReference>
<dbReference type="AlphaFoldDB" id="K6V3D0"/>
<comment type="caution">
    <text evidence="1">The sequence shown here is derived from an EMBL/GenBank/DDBJ whole genome shotgun (WGS) entry which is preliminary data.</text>
</comment>
<reference evidence="1 2" key="1">
    <citation type="submission" date="2012-08" db="EMBL/GenBank/DDBJ databases">
        <title>Whole genome shotgun sequence of Gordonia rhizosphera NBRC 16068.</title>
        <authorList>
            <person name="Takarada H."/>
            <person name="Isaki S."/>
            <person name="Hosoyama A."/>
            <person name="Tsuchikane K."/>
            <person name="Katsumata H."/>
            <person name="Baba S."/>
            <person name="Ohji S."/>
            <person name="Yamazaki S."/>
            <person name="Fujita N."/>
        </authorList>
    </citation>
    <scope>NUCLEOTIDE SEQUENCE [LARGE SCALE GENOMIC DNA]</scope>
    <source>
        <strain evidence="1 2">NBRC 16068</strain>
    </source>
</reference>
<evidence type="ECO:0000313" key="1">
    <source>
        <dbReference type="EMBL" id="GAB90588.1"/>
    </source>
</evidence>
<protein>
    <recommendedName>
        <fullName evidence="3">Transposase</fullName>
    </recommendedName>
</protein>
<dbReference type="EMBL" id="BAHC01000109">
    <property type="protein sequence ID" value="GAB90588.1"/>
    <property type="molecule type" value="Genomic_DNA"/>
</dbReference>
<dbReference type="Proteomes" id="UP000008363">
    <property type="component" value="Unassembled WGS sequence"/>
</dbReference>
<evidence type="ECO:0008006" key="3">
    <source>
        <dbReference type="Google" id="ProtNLM"/>
    </source>
</evidence>
<proteinExistence type="predicted"/>
<dbReference type="STRING" id="1108045.GORHZ_109_00020"/>
<dbReference type="eggNOG" id="COG3464">
    <property type="taxonomic scope" value="Bacteria"/>
</dbReference>
<evidence type="ECO:0000313" key="2">
    <source>
        <dbReference type="Proteomes" id="UP000008363"/>
    </source>
</evidence>
<organism evidence="1 2">
    <name type="scientific">Gordonia rhizosphera NBRC 16068</name>
    <dbReference type="NCBI Taxonomy" id="1108045"/>
    <lineage>
        <taxon>Bacteria</taxon>
        <taxon>Bacillati</taxon>
        <taxon>Actinomycetota</taxon>
        <taxon>Actinomycetes</taxon>
        <taxon>Mycobacteriales</taxon>
        <taxon>Gordoniaceae</taxon>
        <taxon>Gordonia</taxon>
    </lineage>
</organism>
<dbReference type="OrthoDB" id="4380688at2"/>
<sequence length="435" mass="46115">MGRTDADLGGVEVAIRAAMTQIGASLLEQLLGADGGYRGPRIDCRGGHRARFVGYRDKTITTVLGAVEVRRGYYHCADCGHGVVPRDDELGVSGVSLSPGLRKITAVAAAAAPFAAASVLLAELAGIRLGTKRIERSAETDGAAAADRQAVESAAICRRAVQVLAPSTERPAPDKLYIAIDGTGVPMTAAAVAGRTGKAADGRAHTREVKLAAVFTQTTIDDEGRPLRDPDSTSYVASFATSGDFAPLAAAEATRRGAEQTRQLVVLGDGAAWIWNLATATWPEATPIVDLYHAREHLHALADQLADTLGADRSHWLEQRLADLDDGDIETLVTATQTLLPTLDPALAATTDKALGYFITNAQRMRYGYFRDHGFFVGSGVVEAGCKSIIGARLKQSGMRWNITGATGIITLRCHQASNRLDNIWTHPHNQTATA</sequence>
<keyword evidence="2" id="KW-1185">Reference proteome</keyword>